<keyword evidence="4" id="KW-0813">Transport</keyword>
<dbReference type="AlphaFoldDB" id="A0A1M5W4W1"/>
<dbReference type="PIRSF" id="PIRSF000090">
    <property type="entry name" value="Beta-ETF"/>
    <property type="match status" value="1"/>
</dbReference>
<comment type="cofactor">
    <cofactor evidence="8">
        <name>AMP</name>
        <dbReference type="ChEBI" id="CHEBI:456215"/>
    </cofactor>
</comment>
<dbReference type="InterPro" id="IPR000049">
    <property type="entry name" value="ET-Flavoprotein_bsu_CS"/>
</dbReference>
<feature type="domain" description="Electron transfer flavoprotein alpha/beta-subunit N-terminal" evidence="9">
    <location>
        <begin position="22"/>
        <end position="211"/>
    </location>
</feature>
<dbReference type="SUPFAM" id="SSF52402">
    <property type="entry name" value="Adenine nucleotide alpha hydrolases-like"/>
    <property type="match status" value="1"/>
</dbReference>
<dbReference type="PANTHER" id="PTHR21294:SF8">
    <property type="entry name" value="ELECTRON TRANSFER FLAVOPROTEIN SUBUNIT BETA"/>
    <property type="match status" value="1"/>
</dbReference>
<protein>
    <recommendedName>
        <fullName evidence="3">Electron transfer flavoprotein subunit beta</fullName>
    </recommendedName>
    <alternativeName>
        <fullName evidence="7">Electron transfer flavoprotein small subunit</fullName>
    </alternativeName>
</protein>
<dbReference type="InterPro" id="IPR012255">
    <property type="entry name" value="ETF_b"/>
</dbReference>
<organism evidence="10 11">
    <name type="scientific">Desulfosporosinus lacus DSM 15449</name>
    <dbReference type="NCBI Taxonomy" id="1121420"/>
    <lineage>
        <taxon>Bacteria</taxon>
        <taxon>Bacillati</taxon>
        <taxon>Bacillota</taxon>
        <taxon>Clostridia</taxon>
        <taxon>Eubacteriales</taxon>
        <taxon>Desulfitobacteriaceae</taxon>
        <taxon>Desulfosporosinus</taxon>
    </lineage>
</organism>
<sequence>MNIVVFIKQTFDTEAKIVLDGNGKIDANGVNLIINPYDEFAIEEGIRLKEKFGGEVTVVSMGGPRAQEAIRTALAMGIDKGILVNDPEVDNTDEYGRAQILAKAIAQVPYDVILVGRIAIDDGASQIAVRLAEALSIPSVSSVLKLEVAGTQATATREIDGGTETIEVSFPAVITAQKGLNEPRYPSVAGIMKAKKKPLQTLTLADLGLSAGDLSPKMIINEYSLPTPRQGGRKLAGDAAQAANELAKLLREEAKVL</sequence>
<evidence type="ECO:0000256" key="3">
    <source>
        <dbReference type="ARBA" id="ARBA00016797"/>
    </source>
</evidence>
<evidence type="ECO:0000256" key="5">
    <source>
        <dbReference type="ARBA" id="ARBA00022982"/>
    </source>
</evidence>
<dbReference type="OrthoDB" id="9804960at2"/>
<dbReference type="SMART" id="SM00893">
    <property type="entry name" value="ETF"/>
    <property type="match status" value="1"/>
</dbReference>
<evidence type="ECO:0000256" key="7">
    <source>
        <dbReference type="ARBA" id="ARBA00042002"/>
    </source>
</evidence>
<evidence type="ECO:0000256" key="6">
    <source>
        <dbReference type="ARBA" id="ARBA00025649"/>
    </source>
</evidence>
<dbReference type="GO" id="GO:0005829">
    <property type="term" value="C:cytosol"/>
    <property type="evidence" value="ECO:0007669"/>
    <property type="project" value="TreeGrafter"/>
</dbReference>
<evidence type="ECO:0000256" key="2">
    <source>
        <dbReference type="ARBA" id="ARBA00011355"/>
    </source>
</evidence>
<accession>A0A1M5W4W1</accession>
<comment type="function">
    <text evidence="6">The electron transfer flavoprotein serves as a specific electron acceptor for other dehydrogenases. It transfers the electrons to the main respiratory chain via ETF-ubiquinone oxidoreductase (ETF dehydrogenase).</text>
</comment>
<name>A0A1M5W4W1_9FIRM</name>
<dbReference type="InterPro" id="IPR014730">
    <property type="entry name" value="ETF_a/b_N"/>
</dbReference>
<dbReference type="RefSeq" id="WP_073028975.1">
    <property type="nucleotide sequence ID" value="NZ_FQXJ01000005.1"/>
</dbReference>
<dbReference type="EMBL" id="FQXJ01000005">
    <property type="protein sequence ID" value="SHH82619.1"/>
    <property type="molecule type" value="Genomic_DNA"/>
</dbReference>
<keyword evidence="11" id="KW-1185">Reference proteome</keyword>
<evidence type="ECO:0000256" key="1">
    <source>
        <dbReference type="ARBA" id="ARBA00007557"/>
    </source>
</evidence>
<dbReference type="PROSITE" id="PS01065">
    <property type="entry name" value="ETF_BETA"/>
    <property type="match status" value="1"/>
</dbReference>
<evidence type="ECO:0000256" key="8">
    <source>
        <dbReference type="ARBA" id="ARBA00049933"/>
    </source>
</evidence>
<dbReference type="InterPro" id="IPR033948">
    <property type="entry name" value="ETF_beta_N"/>
</dbReference>
<evidence type="ECO:0000256" key="4">
    <source>
        <dbReference type="ARBA" id="ARBA00022448"/>
    </source>
</evidence>
<dbReference type="Proteomes" id="UP000183954">
    <property type="component" value="Unassembled WGS sequence"/>
</dbReference>
<dbReference type="CDD" id="cd01714">
    <property type="entry name" value="ETF_beta"/>
    <property type="match status" value="1"/>
</dbReference>
<keyword evidence="5" id="KW-0249">Electron transport</keyword>
<gene>
    <name evidence="10" type="ORF">SAMN02746098_01460</name>
</gene>
<reference evidence="11" key="1">
    <citation type="submission" date="2016-11" db="EMBL/GenBank/DDBJ databases">
        <authorList>
            <person name="Varghese N."/>
            <person name="Submissions S."/>
        </authorList>
    </citation>
    <scope>NUCLEOTIDE SEQUENCE [LARGE SCALE GENOMIC DNA]</scope>
    <source>
        <strain evidence="11">DSM 15449</strain>
    </source>
</reference>
<comment type="similarity">
    <text evidence="1">Belongs to the ETF beta-subunit/FixA family.</text>
</comment>
<comment type="subunit">
    <text evidence="2">Heterodimer of an alpha and a beta subunit.</text>
</comment>
<dbReference type="Gene3D" id="3.40.50.620">
    <property type="entry name" value="HUPs"/>
    <property type="match status" value="1"/>
</dbReference>
<dbReference type="STRING" id="1121420.SAMN02746098_01460"/>
<dbReference type="Pfam" id="PF01012">
    <property type="entry name" value="ETF"/>
    <property type="match status" value="1"/>
</dbReference>
<evidence type="ECO:0000259" key="9">
    <source>
        <dbReference type="SMART" id="SM00893"/>
    </source>
</evidence>
<dbReference type="GO" id="GO:0009055">
    <property type="term" value="F:electron transfer activity"/>
    <property type="evidence" value="ECO:0007669"/>
    <property type="project" value="InterPro"/>
</dbReference>
<dbReference type="PANTHER" id="PTHR21294">
    <property type="entry name" value="ELECTRON TRANSFER FLAVOPROTEIN BETA-SUBUNIT"/>
    <property type="match status" value="1"/>
</dbReference>
<evidence type="ECO:0000313" key="11">
    <source>
        <dbReference type="Proteomes" id="UP000183954"/>
    </source>
</evidence>
<evidence type="ECO:0000313" key="10">
    <source>
        <dbReference type="EMBL" id="SHH82619.1"/>
    </source>
</evidence>
<dbReference type="InterPro" id="IPR014729">
    <property type="entry name" value="Rossmann-like_a/b/a_fold"/>
</dbReference>
<proteinExistence type="inferred from homology"/>